<reference evidence="3" key="1">
    <citation type="submission" date="2020-05" db="EMBL/GenBank/DDBJ databases">
        <authorList>
            <person name="Chiriac C."/>
            <person name="Salcher M."/>
            <person name="Ghai R."/>
            <person name="Kavagutti S V."/>
        </authorList>
    </citation>
    <scope>NUCLEOTIDE SEQUENCE</scope>
</reference>
<dbReference type="PANTHER" id="PTHR33393">
    <property type="entry name" value="POLYGLUTAMINE SYNTHESIS ACCESSORY PROTEIN RV0574C-RELATED"/>
    <property type="match status" value="1"/>
</dbReference>
<organism evidence="3">
    <name type="scientific">freshwater metagenome</name>
    <dbReference type="NCBI Taxonomy" id="449393"/>
    <lineage>
        <taxon>unclassified sequences</taxon>
        <taxon>metagenomes</taxon>
        <taxon>ecological metagenomes</taxon>
    </lineage>
</organism>
<proteinExistence type="inferred from homology"/>
<gene>
    <name evidence="3" type="ORF">UFOPK3954_01844</name>
</gene>
<dbReference type="Gene3D" id="3.60.21.10">
    <property type="match status" value="1"/>
</dbReference>
<dbReference type="SUPFAM" id="SSF56300">
    <property type="entry name" value="Metallo-dependent phosphatases"/>
    <property type="match status" value="1"/>
</dbReference>
<protein>
    <submittedName>
        <fullName evidence="3">Unannotated protein</fullName>
    </submittedName>
</protein>
<evidence type="ECO:0000313" key="3">
    <source>
        <dbReference type="EMBL" id="CAB5002888.1"/>
    </source>
</evidence>
<dbReference type="EMBL" id="CAFBON010000225">
    <property type="protein sequence ID" value="CAB5002888.1"/>
    <property type="molecule type" value="Genomic_DNA"/>
</dbReference>
<dbReference type="CDD" id="cd07381">
    <property type="entry name" value="MPP_CapA"/>
    <property type="match status" value="1"/>
</dbReference>
<accession>A0A6J7PCS9</accession>
<name>A0A6J7PCS9_9ZZZZ</name>
<dbReference type="Pfam" id="PF09587">
    <property type="entry name" value="PGA_cap"/>
    <property type="match status" value="1"/>
</dbReference>
<dbReference type="PANTHER" id="PTHR33393:SF13">
    <property type="entry name" value="PGA BIOSYNTHESIS PROTEIN CAPA"/>
    <property type="match status" value="1"/>
</dbReference>
<dbReference type="SMART" id="SM00854">
    <property type="entry name" value="PGA_cap"/>
    <property type="match status" value="1"/>
</dbReference>
<dbReference type="InterPro" id="IPR052169">
    <property type="entry name" value="CW_Biosynth-Accessory"/>
</dbReference>
<evidence type="ECO:0000256" key="1">
    <source>
        <dbReference type="ARBA" id="ARBA00005662"/>
    </source>
</evidence>
<comment type="similarity">
    <text evidence="1">Belongs to the CapA family.</text>
</comment>
<feature type="domain" description="Capsule synthesis protein CapA" evidence="2">
    <location>
        <begin position="29"/>
        <end position="274"/>
    </location>
</feature>
<dbReference type="InterPro" id="IPR029052">
    <property type="entry name" value="Metallo-depent_PP-like"/>
</dbReference>
<dbReference type="InterPro" id="IPR019079">
    <property type="entry name" value="Capsule_synth_CapA"/>
</dbReference>
<evidence type="ECO:0000259" key="2">
    <source>
        <dbReference type="SMART" id="SM00854"/>
    </source>
</evidence>
<dbReference type="AlphaFoldDB" id="A0A6J7PCS9"/>
<sequence length="361" mass="38870">MLALVVVSLALLPSNARAEPPEPEPRTFTAALTGDLIAHVSINRNAKRFGGGTDYDYRPMFEEVRPIIEEADLAICSLEGPIAPRGRKYAGSPRFASPAAITRSIRDVGYDRCSVATNHSNDQGPSGILATLDAFDAVGLGHSGSGRDAAGAVAEIFEVRGVKVAHLAYTFGVSGLPRLLRTSPARVNILGAKRVIAAAIDARARGAEVVIVSLHWGQEYQQAITPAQARIARQITASGQVDLIAGSHAHVLQKIAQVNGTWVLFGLGNHLSTQNSLTIGRSATADGVIARVRFTERPDGRFDVSRPTVIPTWVHHRKYVVMDVFKHLDDPSLPPDILRNLRASWRRTSRLLSGFVEPPPG</sequence>